<dbReference type="Pfam" id="PF07944">
    <property type="entry name" value="Beta-AFase-like_GH127_cat"/>
    <property type="match status" value="1"/>
</dbReference>
<evidence type="ECO:0000313" key="3">
    <source>
        <dbReference type="EMBL" id="RGE87786.1"/>
    </source>
</evidence>
<dbReference type="RefSeq" id="WP_117493449.1">
    <property type="nucleotide sequence ID" value="NZ_CALBAT010000027.1"/>
</dbReference>
<organism evidence="3 4">
    <name type="scientific">Sellimonas intestinalis</name>
    <dbReference type="NCBI Taxonomy" id="1653434"/>
    <lineage>
        <taxon>Bacteria</taxon>
        <taxon>Bacillati</taxon>
        <taxon>Bacillota</taxon>
        <taxon>Clostridia</taxon>
        <taxon>Lachnospirales</taxon>
        <taxon>Lachnospiraceae</taxon>
        <taxon>Sellimonas</taxon>
    </lineage>
</organism>
<comment type="caution">
    <text evidence="3">The sequence shown here is derived from an EMBL/GenBank/DDBJ whole genome shotgun (WGS) entry which is preliminary data.</text>
</comment>
<evidence type="ECO:0000259" key="1">
    <source>
        <dbReference type="Pfam" id="PF07944"/>
    </source>
</evidence>
<feature type="domain" description="Non-reducing end beta-L-arabinofuranosidase-like GH127 middle" evidence="2">
    <location>
        <begin position="396"/>
        <end position="486"/>
    </location>
</feature>
<dbReference type="InterPro" id="IPR008928">
    <property type="entry name" value="6-hairpin_glycosidase_sf"/>
</dbReference>
<evidence type="ECO:0008006" key="5">
    <source>
        <dbReference type="Google" id="ProtNLM"/>
    </source>
</evidence>
<feature type="domain" description="Non-reducing end beta-L-arabinofuranosidase-like GH127 catalytic" evidence="1">
    <location>
        <begin position="73"/>
        <end position="383"/>
    </location>
</feature>
<dbReference type="PANTHER" id="PTHR31151:SF0">
    <property type="entry name" value="PROLINE-TRNA LIGASE (DUF1680)"/>
    <property type="match status" value="1"/>
</dbReference>
<dbReference type="Proteomes" id="UP000261080">
    <property type="component" value="Unassembled WGS sequence"/>
</dbReference>
<gene>
    <name evidence="3" type="ORF">DW016_06605</name>
</gene>
<dbReference type="OrthoDB" id="9757939at2"/>
<accession>A0A3E3K2T7</accession>
<evidence type="ECO:0000259" key="2">
    <source>
        <dbReference type="Pfam" id="PF20736"/>
    </source>
</evidence>
<dbReference type="InterPro" id="IPR049046">
    <property type="entry name" value="Beta-AFase-like_GH127_middle"/>
</dbReference>
<reference evidence="3 4" key="1">
    <citation type="submission" date="2018-08" db="EMBL/GenBank/DDBJ databases">
        <title>A genome reference for cultivated species of the human gut microbiota.</title>
        <authorList>
            <person name="Zou Y."/>
            <person name="Xue W."/>
            <person name="Luo G."/>
        </authorList>
    </citation>
    <scope>NUCLEOTIDE SEQUENCE [LARGE SCALE GENOMIC DNA]</scope>
    <source>
        <strain evidence="3 4">AF37-2AT</strain>
    </source>
</reference>
<name>A0A3E3K2T7_9FIRM</name>
<evidence type="ECO:0000313" key="4">
    <source>
        <dbReference type="Proteomes" id="UP000261080"/>
    </source>
</evidence>
<dbReference type="EMBL" id="QVLX01000003">
    <property type="protein sequence ID" value="RGE87786.1"/>
    <property type="molecule type" value="Genomic_DNA"/>
</dbReference>
<proteinExistence type="predicted"/>
<dbReference type="SUPFAM" id="SSF48208">
    <property type="entry name" value="Six-hairpin glycosidases"/>
    <property type="match status" value="1"/>
</dbReference>
<protein>
    <recommendedName>
        <fullName evidence="5">Glycoside hydrolase family 127 protein</fullName>
    </recommendedName>
</protein>
<dbReference type="InterPro" id="IPR012878">
    <property type="entry name" value="Beta-AFase-like_GH127_cat"/>
</dbReference>
<dbReference type="Pfam" id="PF20736">
    <property type="entry name" value="Glyco_hydro127M"/>
    <property type="match status" value="1"/>
</dbReference>
<dbReference type="GO" id="GO:0005975">
    <property type="term" value="P:carbohydrate metabolic process"/>
    <property type="evidence" value="ECO:0007669"/>
    <property type="project" value="InterPro"/>
</dbReference>
<keyword evidence="4" id="KW-1185">Reference proteome</keyword>
<dbReference type="AlphaFoldDB" id="A0A3E3K2T7"/>
<sequence>MKKMQMMGIREVMPLGWLKEQLKIQAGGLSGKLHDMWDSLGSYSGWLGGTGENWERAPYFLDGIIPLSWYLDDEKLRKTAEKFIDWTLQSQDEEGNFGPRASKEDWWSRMVMLKALIQYYEITEKPEILVFMHRYFHYQRKQLPNRPLEGWGKARAADLLVSIKWLYERDPQPYLRDLASLVIDQGEDWNDFFSNLPFVRPTECYYNWKKLEFFSKDLLMDLMQFHQTHIVNVTMALKYPALVTYFQDQGGEEILEKAIQDLTRFHGVVTGAVNGDEHLAGNDPARGAELCSIAEYMFSLEMSLEIFGDPKYGDLLERLAYNAYPAMFSEDYTGHQYLQQANQIRATNEERPWFNNEKDSNTYGLEPNFGCCTANMHQAWPKLVQSLWYKEGDTLVSMVFAPSRLCTGEGEEMIEIETKTDYPAGLQVEYLIHRAGNVPIKWKIRIPGWCGRFHVTINGEEEAVRTQDGFLILERQFQTGDVVTVAWEAQIRWSAWYRDSIAIERGPLVFALNMQENWKGFRECGGVTDYEVTSDTPWNYALAKEGEVKVLEQMMGRIPFQKNHPPVVLKVKARKVKEWKAYGGNTGTIPTSPVRTEEPEEEITLIPFGCTHLRISQFPYYE</sequence>
<dbReference type="PANTHER" id="PTHR31151">
    <property type="entry name" value="PROLINE-TRNA LIGASE (DUF1680)"/>
    <property type="match status" value="1"/>
</dbReference>